<organism evidence="1 2">
    <name type="scientific">Portunus trituberculatus</name>
    <name type="common">Swimming crab</name>
    <name type="synonym">Neptunus trituberculatus</name>
    <dbReference type="NCBI Taxonomy" id="210409"/>
    <lineage>
        <taxon>Eukaryota</taxon>
        <taxon>Metazoa</taxon>
        <taxon>Ecdysozoa</taxon>
        <taxon>Arthropoda</taxon>
        <taxon>Crustacea</taxon>
        <taxon>Multicrustacea</taxon>
        <taxon>Malacostraca</taxon>
        <taxon>Eumalacostraca</taxon>
        <taxon>Eucarida</taxon>
        <taxon>Decapoda</taxon>
        <taxon>Pleocyemata</taxon>
        <taxon>Brachyura</taxon>
        <taxon>Eubrachyura</taxon>
        <taxon>Portunoidea</taxon>
        <taxon>Portunidae</taxon>
        <taxon>Portuninae</taxon>
        <taxon>Portunus</taxon>
    </lineage>
</organism>
<evidence type="ECO:0000313" key="1">
    <source>
        <dbReference type="EMBL" id="MPC31738.1"/>
    </source>
</evidence>
<protein>
    <submittedName>
        <fullName evidence="1">Uncharacterized protein</fullName>
    </submittedName>
</protein>
<reference evidence="1 2" key="1">
    <citation type="submission" date="2019-05" db="EMBL/GenBank/DDBJ databases">
        <title>Another draft genome of Portunus trituberculatus and its Hox gene families provides insights of decapod evolution.</title>
        <authorList>
            <person name="Jeong J.-H."/>
            <person name="Song I."/>
            <person name="Kim S."/>
            <person name="Choi T."/>
            <person name="Kim D."/>
            <person name="Ryu S."/>
            <person name="Kim W."/>
        </authorList>
    </citation>
    <scope>NUCLEOTIDE SEQUENCE [LARGE SCALE GENOMIC DNA]</scope>
    <source>
        <tissue evidence="1">Muscle</tissue>
    </source>
</reference>
<proteinExistence type="predicted"/>
<name>A0A5B7EE05_PORTR</name>
<comment type="caution">
    <text evidence="1">The sequence shown here is derived from an EMBL/GenBank/DDBJ whole genome shotgun (WGS) entry which is preliminary data.</text>
</comment>
<dbReference type="Proteomes" id="UP000324222">
    <property type="component" value="Unassembled WGS sequence"/>
</dbReference>
<dbReference type="AlphaFoldDB" id="A0A5B7EE05"/>
<dbReference type="EMBL" id="VSRR010002495">
    <property type="protein sequence ID" value="MPC31738.1"/>
    <property type="molecule type" value="Genomic_DNA"/>
</dbReference>
<accession>A0A5B7EE05</accession>
<gene>
    <name evidence="1" type="ORF">E2C01_025035</name>
</gene>
<keyword evidence="2" id="KW-1185">Reference proteome</keyword>
<evidence type="ECO:0000313" key="2">
    <source>
        <dbReference type="Proteomes" id="UP000324222"/>
    </source>
</evidence>
<sequence>MLSHFLNSTQRAFSVKAQSLQSLHAGYRTTVSTQAHQGVSPGCRTTVSTQAHQGVSPSCRTTVSTQAHQAVSPGCRTTMSTQAHQGVSPGCHTTVLRSAQNVRSRPQYKCFCPKVESRGPYTCLLCRVFHIISDLYDFGWVRPSCLAIWPAPTARWFKVQLFPSPYAGVSSLARHGGQSSPLYPAVDMRFFPQKGLITLGRAALPFRGYECDVVGEAQHCH</sequence>